<dbReference type="OrthoDB" id="2014201at2759"/>
<feature type="transmembrane region" description="Helical" evidence="1">
    <location>
        <begin position="287"/>
        <end position="307"/>
    </location>
</feature>
<dbReference type="Proteomes" id="UP000001542">
    <property type="component" value="Unassembled WGS sequence"/>
</dbReference>
<dbReference type="Gene3D" id="3.90.550.10">
    <property type="entry name" value="Spore Coat Polysaccharide Biosynthesis Protein SpsA, Chain A"/>
    <property type="match status" value="1"/>
</dbReference>
<protein>
    <recommendedName>
        <fullName evidence="4">Nucleotide-diphospho-sugar transferase domain-containing protein</fullName>
    </recommendedName>
</protein>
<dbReference type="InterPro" id="IPR029044">
    <property type="entry name" value="Nucleotide-diphossugar_trans"/>
</dbReference>
<evidence type="ECO:0000313" key="2">
    <source>
        <dbReference type="EMBL" id="EAY21366.1"/>
    </source>
</evidence>
<dbReference type="KEGG" id="tva:5466914"/>
<reference evidence="2" key="2">
    <citation type="journal article" date="2007" name="Science">
        <title>Draft genome sequence of the sexually transmitted pathogen Trichomonas vaginalis.</title>
        <authorList>
            <person name="Carlton J.M."/>
            <person name="Hirt R.P."/>
            <person name="Silva J.C."/>
            <person name="Delcher A.L."/>
            <person name="Schatz M."/>
            <person name="Zhao Q."/>
            <person name="Wortman J.R."/>
            <person name="Bidwell S.L."/>
            <person name="Alsmark U.C.M."/>
            <person name="Besteiro S."/>
            <person name="Sicheritz-Ponten T."/>
            <person name="Noel C.J."/>
            <person name="Dacks J.B."/>
            <person name="Foster P.G."/>
            <person name="Simillion C."/>
            <person name="Van de Peer Y."/>
            <person name="Miranda-Saavedra D."/>
            <person name="Barton G.J."/>
            <person name="Westrop G.D."/>
            <person name="Mueller S."/>
            <person name="Dessi D."/>
            <person name="Fiori P.L."/>
            <person name="Ren Q."/>
            <person name="Paulsen I."/>
            <person name="Zhang H."/>
            <person name="Bastida-Corcuera F.D."/>
            <person name="Simoes-Barbosa A."/>
            <person name="Brown M.T."/>
            <person name="Hayes R.D."/>
            <person name="Mukherjee M."/>
            <person name="Okumura C.Y."/>
            <person name="Schneider R."/>
            <person name="Smith A.J."/>
            <person name="Vanacova S."/>
            <person name="Villalvazo M."/>
            <person name="Haas B.J."/>
            <person name="Pertea M."/>
            <person name="Feldblyum T.V."/>
            <person name="Utterback T.R."/>
            <person name="Shu C.L."/>
            <person name="Osoegawa K."/>
            <person name="de Jong P.J."/>
            <person name="Hrdy I."/>
            <person name="Horvathova L."/>
            <person name="Zubacova Z."/>
            <person name="Dolezal P."/>
            <person name="Malik S.B."/>
            <person name="Logsdon J.M. Jr."/>
            <person name="Henze K."/>
            <person name="Gupta A."/>
            <person name="Wang C.C."/>
            <person name="Dunne R.L."/>
            <person name="Upcroft J.A."/>
            <person name="Upcroft P."/>
            <person name="White O."/>
            <person name="Salzberg S.L."/>
            <person name="Tang P."/>
            <person name="Chiu C.-H."/>
            <person name="Lee Y.-S."/>
            <person name="Embley T.M."/>
            <person name="Coombs G.H."/>
            <person name="Mottram J.C."/>
            <person name="Tachezy J."/>
            <person name="Fraser-Liggett C.M."/>
            <person name="Johnson P.J."/>
        </authorList>
    </citation>
    <scope>NUCLEOTIDE SEQUENCE [LARGE SCALE GENOMIC DNA]</scope>
    <source>
        <strain evidence="2">G3</strain>
    </source>
</reference>
<evidence type="ECO:0000256" key="1">
    <source>
        <dbReference type="SAM" id="Phobius"/>
    </source>
</evidence>
<dbReference type="AlphaFoldDB" id="A2DEE8"/>
<sequence>MIPSEMKIPPEKMKLLKQIWTHILYRPYIQWPDGYIDTHARDMYLWFKLNAWSVVGWEKLLWTGTDVVFRRDPSSVFDFPPPCSIIDHYVYGMSHIGPVTNGDFFLLKPSLKTYSEMKTLALDWAKDPDEYGHKLQLQGASWTGPHDQGLITQYFDGNITTVPQWYQLEVPGNPASMLGLNNTENPDPRVISFHFPSTIKPWKKDAGPYSHAWSAIAYEAFDYLQVSIDLIGKGFPRPSGKIHPNLLFAIEQPRNAEPARIIDQDDGIDPKILFPPNNFRARKIVRIYAYIIFCNLLFLAIFTHGMCNIQEERQYQRL</sequence>
<keyword evidence="3" id="KW-1185">Reference proteome</keyword>
<organism evidence="2 3">
    <name type="scientific">Trichomonas vaginalis (strain ATCC PRA-98 / G3)</name>
    <dbReference type="NCBI Taxonomy" id="412133"/>
    <lineage>
        <taxon>Eukaryota</taxon>
        <taxon>Metamonada</taxon>
        <taxon>Parabasalia</taxon>
        <taxon>Trichomonadida</taxon>
        <taxon>Trichomonadidae</taxon>
        <taxon>Trichomonas</taxon>
    </lineage>
</organism>
<accession>A2DEE8</accession>
<dbReference type="EMBL" id="DS113191">
    <property type="protein sequence ID" value="EAY21366.1"/>
    <property type="molecule type" value="Genomic_DNA"/>
</dbReference>
<dbReference type="GO" id="GO:0016757">
    <property type="term" value="F:glycosyltransferase activity"/>
    <property type="evidence" value="ECO:0000318"/>
    <property type="project" value="GO_Central"/>
</dbReference>
<name>A2DEE8_TRIV3</name>
<dbReference type="SUPFAM" id="SSF53448">
    <property type="entry name" value="Nucleotide-diphospho-sugar transferases"/>
    <property type="match status" value="1"/>
</dbReference>
<keyword evidence="1" id="KW-0472">Membrane</keyword>
<dbReference type="VEuPathDB" id="TrichDB:TVAG_167410"/>
<evidence type="ECO:0008006" key="4">
    <source>
        <dbReference type="Google" id="ProtNLM"/>
    </source>
</evidence>
<keyword evidence="1" id="KW-1133">Transmembrane helix</keyword>
<dbReference type="InParanoid" id="A2DEE8"/>
<evidence type="ECO:0000313" key="3">
    <source>
        <dbReference type="Proteomes" id="UP000001542"/>
    </source>
</evidence>
<keyword evidence="1" id="KW-0812">Transmembrane</keyword>
<proteinExistence type="predicted"/>
<dbReference type="eggNOG" id="ENOG502T1HM">
    <property type="taxonomic scope" value="Eukaryota"/>
</dbReference>
<dbReference type="VEuPathDB" id="TrichDB:TVAGG3_0176920"/>
<dbReference type="InterPro" id="IPR050587">
    <property type="entry name" value="GNT1/Glycosyltrans_8"/>
</dbReference>
<dbReference type="PANTHER" id="PTHR11183">
    <property type="entry name" value="GLYCOGENIN SUBFAMILY MEMBER"/>
    <property type="match status" value="1"/>
</dbReference>
<gene>
    <name evidence="2" type="ORF">TVAG_167410</name>
</gene>
<reference evidence="2" key="1">
    <citation type="submission" date="2006-10" db="EMBL/GenBank/DDBJ databases">
        <authorList>
            <person name="Amadeo P."/>
            <person name="Zhao Q."/>
            <person name="Wortman J."/>
            <person name="Fraser-Liggett C."/>
            <person name="Carlton J."/>
        </authorList>
    </citation>
    <scope>NUCLEOTIDE SEQUENCE</scope>
    <source>
        <strain evidence="2">G3</strain>
    </source>
</reference>